<dbReference type="CDD" id="cd17574">
    <property type="entry name" value="REC_OmpR"/>
    <property type="match status" value="1"/>
</dbReference>
<dbReference type="InterPro" id="IPR003594">
    <property type="entry name" value="HATPase_dom"/>
</dbReference>
<dbReference type="InterPro" id="IPR011990">
    <property type="entry name" value="TPR-like_helical_dom_sf"/>
</dbReference>
<keyword evidence="5" id="KW-0238">DNA-binding</keyword>
<feature type="coiled-coil region" evidence="9">
    <location>
        <begin position="408"/>
        <end position="437"/>
    </location>
</feature>
<dbReference type="SUPFAM" id="SSF47384">
    <property type="entry name" value="Homodimeric domain of signal transducing histidine kinase"/>
    <property type="match status" value="1"/>
</dbReference>
<dbReference type="InterPro" id="IPR018060">
    <property type="entry name" value="HTH_AraC"/>
</dbReference>
<dbReference type="SMART" id="SM00342">
    <property type="entry name" value="HTH_ARAC"/>
    <property type="match status" value="1"/>
</dbReference>
<feature type="repeat" description="TPR" evidence="8">
    <location>
        <begin position="161"/>
        <end position="194"/>
    </location>
</feature>
<dbReference type="Proteomes" id="UP000636010">
    <property type="component" value="Unassembled WGS sequence"/>
</dbReference>
<keyword evidence="9" id="KW-0175">Coiled coil</keyword>
<keyword evidence="8" id="KW-0802">TPR repeat</keyword>
<dbReference type="Gene3D" id="1.25.40.10">
    <property type="entry name" value="Tetratricopeptide repeat domain"/>
    <property type="match status" value="2"/>
</dbReference>
<dbReference type="SUPFAM" id="SSF48452">
    <property type="entry name" value="TPR-like"/>
    <property type="match status" value="2"/>
</dbReference>
<dbReference type="InterPro" id="IPR019734">
    <property type="entry name" value="TPR_rpt"/>
</dbReference>
<keyword evidence="4" id="KW-0805">Transcription regulation</keyword>
<dbReference type="PRINTS" id="PR00344">
    <property type="entry name" value="BCTRLSENSOR"/>
</dbReference>
<dbReference type="Pfam" id="PF00072">
    <property type="entry name" value="Response_reg"/>
    <property type="match status" value="1"/>
</dbReference>
<feature type="domain" description="Response regulatory" evidence="13">
    <location>
        <begin position="733"/>
        <end position="848"/>
    </location>
</feature>
<dbReference type="Gene3D" id="1.10.287.130">
    <property type="match status" value="1"/>
</dbReference>
<keyword evidence="15" id="KW-1185">Reference proteome</keyword>
<keyword evidence="3 7" id="KW-0597">Phosphoprotein</keyword>
<organism evidence="14 15">
    <name type="scientific">Marivirga lumbricoides</name>
    <dbReference type="NCBI Taxonomy" id="1046115"/>
    <lineage>
        <taxon>Bacteria</taxon>
        <taxon>Pseudomonadati</taxon>
        <taxon>Bacteroidota</taxon>
        <taxon>Cytophagia</taxon>
        <taxon>Cytophagales</taxon>
        <taxon>Marivirgaceae</taxon>
        <taxon>Marivirga</taxon>
    </lineage>
</organism>
<gene>
    <name evidence="14" type="ORF">GCM10011506_06710</name>
</gene>
<feature type="domain" description="Histidine kinase" evidence="12">
    <location>
        <begin position="480"/>
        <end position="694"/>
    </location>
</feature>
<evidence type="ECO:0000256" key="3">
    <source>
        <dbReference type="ARBA" id="ARBA00022553"/>
    </source>
</evidence>
<feature type="repeat" description="TPR" evidence="8">
    <location>
        <begin position="277"/>
        <end position="310"/>
    </location>
</feature>
<evidence type="ECO:0000256" key="8">
    <source>
        <dbReference type="PROSITE-ProRule" id="PRU00339"/>
    </source>
</evidence>
<dbReference type="Gene3D" id="1.10.10.60">
    <property type="entry name" value="Homeodomain-like"/>
    <property type="match status" value="1"/>
</dbReference>
<dbReference type="PROSITE" id="PS01124">
    <property type="entry name" value="HTH_ARAC_FAMILY_2"/>
    <property type="match status" value="1"/>
</dbReference>
<dbReference type="InterPro" id="IPR009057">
    <property type="entry name" value="Homeodomain-like_sf"/>
</dbReference>
<evidence type="ECO:0000256" key="2">
    <source>
        <dbReference type="ARBA" id="ARBA00012438"/>
    </source>
</evidence>
<feature type="repeat" description="TPR" evidence="8">
    <location>
        <begin position="197"/>
        <end position="230"/>
    </location>
</feature>
<feature type="signal peptide" evidence="10">
    <location>
        <begin position="1"/>
        <end position="20"/>
    </location>
</feature>
<evidence type="ECO:0000256" key="6">
    <source>
        <dbReference type="ARBA" id="ARBA00023163"/>
    </source>
</evidence>
<dbReference type="SUPFAM" id="SSF55874">
    <property type="entry name" value="ATPase domain of HSP90 chaperone/DNA topoisomerase II/histidine kinase"/>
    <property type="match status" value="1"/>
</dbReference>
<dbReference type="PROSITE" id="PS00041">
    <property type="entry name" value="HTH_ARAC_FAMILY_1"/>
    <property type="match status" value="1"/>
</dbReference>
<comment type="caution">
    <text evidence="14">The sequence shown here is derived from an EMBL/GenBank/DDBJ whole genome shotgun (WGS) entry which is preliminary data.</text>
</comment>
<keyword evidence="6" id="KW-0804">Transcription</keyword>
<reference evidence="15" key="1">
    <citation type="journal article" date="2019" name="Int. J. Syst. Evol. Microbiol.">
        <title>The Global Catalogue of Microorganisms (GCM) 10K type strain sequencing project: providing services to taxonomists for standard genome sequencing and annotation.</title>
        <authorList>
            <consortium name="The Broad Institute Genomics Platform"/>
            <consortium name="The Broad Institute Genome Sequencing Center for Infectious Disease"/>
            <person name="Wu L."/>
            <person name="Ma J."/>
        </authorList>
    </citation>
    <scope>NUCLEOTIDE SEQUENCE [LARGE SCALE GENOMIC DNA]</scope>
    <source>
        <strain evidence="15">CGMCC 1.10832</strain>
    </source>
</reference>
<evidence type="ECO:0000256" key="10">
    <source>
        <dbReference type="SAM" id="SignalP"/>
    </source>
</evidence>
<dbReference type="Pfam" id="PF02518">
    <property type="entry name" value="HATPase_c"/>
    <property type="match status" value="1"/>
</dbReference>
<dbReference type="SMART" id="SM00028">
    <property type="entry name" value="TPR"/>
    <property type="match status" value="7"/>
</dbReference>
<comment type="catalytic activity">
    <reaction evidence="1">
        <text>ATP + protein L-histidine = ADP + protein N-phospho-L-histidine.</text>
        <dbReference type="EC" id="2.7.13.3"/>
    </reaction>
</comment>
<dbReference type="PANTHER" id="PTHR43547">
    <property type="entry name" value="TWO-COMPONENT HISTIDINE KINASE"/>
    <property type="match status" value="1"/>
</dbReference>
<dbReference type="SMART" id="SM00387">
    <property type="entry name" value="HATPase_c"/>
    <property type="match status" value="1"/>
</dbReference>
<keyword evidence="10" id="KW-0732">Signal</keyword>
<dbReference type="InterPro" id="IPR036097">
    <property type="entry name" value="HisK_dim/P_sf"/>
</dbReference>
<evidence type="ECO:0000256" key="7">
    <source>
        <dbReference type="PROSITE-ProRule" id="PRU00169"/>
    </source>
</evidence>
<dbReference type="CDD" id="cd00082">
    <property type="entry name" value="HisKA"/>
    <property type="match status" value="1"/>
</dbReference>
<dbReference type="InterPro" id="IPR011006">
    <property type="entry name" value="CheY-like_superfamily"/>
</dbReference>
<dbReference type="Gene3D" id="3.30.565.10">
    <property type="entry name" value="Histidine kinase-like ATPase, C-terminal domain"/>
    <property type="match status" value="1"/>
</dbReference>
<dbReference type="SMART" id="SM00388">
    <property type="entry name" value="HisKA"/>
    <property type="match status" value="1"/>
</dbReference>
<evidence type="ECO:0000256" key="5">
    <source>
        <dbReference type="ARBA" id="ARBA00023125"/>
    </source>
</evidence>
<dbReference type="PROSITE" id="PS50110">
    <property type="entry name" value="RESPONSE_REGULATORY"/>
    <property type="match status" value="1"/>
</dbReference>
<dbReference type="PANTHER" id="PTHR43547:SF2">
    <property type="entry name" value="HYBRID SIGNAL TRANSDUCTION HISTIDINE KINASE C"/>
    <property type="match status" value="1"/>
</dbReference>
<evidence type="ECO:0000313" key="14">
    <source>
        <dbReference type="EMBL" id="GGC24129.1"/>
    </source>
</evidence>
<dbReference type="InterPro" id="IPR003661">
    <property type="entry name" value="HisK_dim/P_dom"/>
</dbReference>
<dbReference type="InterPro" id="IPR001789">
    <property type="entry name" value="Sig_transdc_resp-reg_receiver"/>
</dbReference>
<dbReference type="SMART" id="SM00448">
    <property type="entry name" value="REC"/>
    <property type="match status" value="1"/>
</dbReference>
<proteinExistence type="predicted"/>
<dbReference type="Pfam" id="PF12833">
    <property type="entry name" value="HTH_18"/>
    <property type="match status" value="1"/>
</dbReference>
<feature type="chain" id="PRO_5045159732" description="histidine kinase" evidence="10">
    <location>
        <begin position="21"/>
        <end position="985"/>
    </location>
</feature>
<dbReference type="SUPFAM" id="SSF52172">
    <property type="entry name" value="CheY-like"/>
    <property type="match status" value="1"/>
</dbReference>
<evidence type="ECO:0000259" key="13">
    <source>
        <dbReference type="PROSITE" id="PS50110"/>
    </source>
</evidence>
<dbReference type="RefSeq" id="WP_188460396.1">
    <property type="nucleotide sequence ID" value="NZ_BAABHU010000002.1"/>
</dbReference>
<evidence type="ECO:0000256" key="1">
    <source>
        <dbReference type="ARBA" id="ARBA00000085"/>
    </source>
</evidence>
<dbReference type="Pfam" id="PF13424">
    <property type="entry name" value="TPR_12"/>
    <property type="match status" value="2"/>
</dbReference>
<sequence length="985" mass="110768">MKLRLLFLLILIGNPSFSYAQNEVDSLRLLIKSQPNDSNKVNTYLYFFYTDLYYKNPEEVIQFAKKAAALSNAIDFAKGESDAYNTMGYMYRIRSENDSALFYFKKGVKVAEGIDYLSGMADAHTGLGNTYCQVGDWQKAIPHFETVINEAQKAGNNILIASANNNIGNIYLSKGAYIKALEHYQKGVDLGNPSIKETSLINIGLVHQQLADFSKARKYLEEAVALCKKSGNQYALAFVYQHLGSIEQQSGNYHLAIDYFNEATQIFTDINERYNVSDIKTNLGNLYFDRANYQKALSQYRGSIAIQESIDHYVGICNNLLGIGKVLLAEKKYEPAEDTLLLAHQMADTLELLPAKIAVAERLSDLYKSKGDLARALSYYESYKVLSDSLTNLEKSELVAEMEAKYEISQKEQKIELLSAENQVANLQLQKQQNLRNYLLILAIVLILLVALGYSRYQLKVKANQKLKELDTLKTNFFTNISHEFRTPLTLILSPLEKVLRKHTDEETIQDLQVVQRNANRLLELINQLLDLSKLEAGKLTLQVREGKLRELLEIIAASFESLAESKEIDFKITIQDLPDEAYYDEDKLYKILNNLLSNAFKFTPTGGKVLLSVHSTEGKLVVSIKDSGSGLSSEQQLQIFERFHQNEQTAKVGGTGVGLTLTRELVMLHGGTIAVDSKPDKGSTFKFTLPLTRQAYKQSAFYETTASEIKVKNVSHQIPREEPSPTETSLPIALVVEDNTDLRNHISSLMQSSYTVHTARNGKEGLEKALKLIPDIIISDLMMPEVDGMELCRQLKADERTSHIPIIMLTAKADQPSKLDGLKTGADDYLTKPFDADELNIRAKNLIDQRIKLRDKYSVTLMIAPSKIEVTSPDELFIKKALSIVDEHISDPEFTVENFQKAIGMSRMQLHRKLKALTNHSASEFIRDLRLQRAADLLTVHGTTVADAAYNCGFNSLSYFAQCFKEKYGVTPSQYESASLIPRS</sequence>
<dbReference type="InterPro" id="IPR018062">
    <property type="entry name" value="HTH_AraC-typ_CS"/>
</dbReference>
<name>A0ABQ1LGS3_9BACT</name>
<dbReference type="Gene3D" id="3.40.50.2300">
    <property type="match status" value="1"/>
</dbReference>
<dbReference type="EC" id="2.7.13.3" evidence="2"/>
<feature type="modified residue" description="4-aspartylphosphate" evidence="7">
    <location>
        <position position="781"/>
    </location>
</feature>
<evidence type="ECO:0000256" key="4">
    <source>
        <dbReference type="ARBA" id="ARBA00023015"/>
    </source>
</evidence>
<evidence type="ECO:0000313" key="15">
    <source>
        <dbReference type="Proteomes" id="UP000636010"/>
    </source>
</evidence>
<evidence type="ECO:0000256" key="9">
    <source>
        <dbReference type="SAM" id="Coils"/>
    </source>
</evidence>
<dbReference type="PROSITE" id="PS50005">
    <property type="entry name" value="TPR"/>
    <property type="match status" value="5"/>
</dbReference>
<feature type="repeat" description="TPR" evidence="8">
    <location>
        <begin position="121"/>
        <end position="154"/>
    </location>
</feature>
<dbReference type="InterPro" id="IPR036890">
    <property type="entry name" value="HATPase_C_sf"/>
</dbReference>
<accession>A0ABQ1LGS3</accession>
<dbReference type="InterPro" id="IPR005467">
    <property type="entry name" value="His_kinase_dom"/>
</dbReference>
<evidence type="ECO:0000259" key="11">
    <source>
        <dbReference type="PROSITE" id="PS01124"/>
    </source>
</evidence>
<dbReference type="Pfam" id="PF13374">
    <property type="entry name" value="TPR_10"/>
    <property type="match status" value="1"/>
</dbReference>
<dbReference type="Pfam" id="PF00512">
    <property type="entry name" value="HisKA"/>
    <property type="match status" value="1"/>
</dbReference>
<evidence type="ECO:0000259" key="12">
    <source>
        <dbReference type="PROSITE" id="PS50109"/>
    </source>
</evidence>
<dbReference type="InterPro" id="IPR004358">
    <property type="entry name" value="Sig_transdc_His_kin-like_C"/>
</dbReference>
<feature type="domain" description="HTH araC/xylS-type" evidence="11">
    <location>
        <begin position="880"/>
        <end position="979"/>
    </location>
</feature>
<dbReference type="PROSITE" id="PS50109">
    <property type="entry name" value="HIS_KIN"/>
    <property type="match status" value="1"/>
</dbReference>
<feature type="repeat" description="TPR" evidence="8">
    <location>
        <begin position="237"/>
        <end position="270"/>
    </location>
</feature>
<protein>
    <recommendedName>
        <fullName evidence="2">histidine kinase</fullName>
        <ecNumber evidence="2">2.7.13.3</ecNumber>
    </recommendedName>
</protein>
<dbReference type="SUPFAM" id="SSF46689">
    <property type="entry name" value="Homeodomain-like"/>
    <property type="match status" value="1"/>
</dbReference>
<dbReference type="EMBL" id="BMEC01000002">
    <property type="protein sequence ID" value="GGC24129.1"/>
    <property type="molecule type" value="Genomic_DNA"/>
</dbReference>